<protein>
    <submittedName>
        <fullName evidence="1">Uncharacterized protein</fullName>
    </submittedName>
</protein>
<name>A0A0F9TFX8_9ZZZZ</name>
<gene>
    <name evidence="1" type="ORF">LCGC14_0734000</name>
</gene>
<evidence type="ECO:0000313" key="1">
    <source>
        <dbReference type="EMBL" id="KKN40348.1"/>
    </source>
</evidence>
<sequence>MSTWMIEGRWSGPANPAGSWTSLVHREYTDRKRFASQCKILGSIGYSDGTRLRLRVHKRERGEGKRPREVDGYSELIRDCIYYEVNSVDDLVKAKEQCQPSAKPA</sequence>
<accession>A0A0F9TFX8</accession>
<reference evidence="1" key="1">
    <citation type="journal article" date="2015" name="Nature">
        <title>Complex archaea that bridge the gap between prokaryotes and eukaryotes.</title>
        <authorList>
            <person name="Spang A."/>
            <person name="Saw J.H."/>
            <person name="Jorgensen S.L."/>
            <person name="Zaremba-Niedzwiedzka K."/>
            <person name="Martijn J."/>
            <person name="Lind A.E."/>
            <person name="van Eijk R."/>
            <person name="Schleper C."/>
            <person name="Guy L."/>
            <person name="Ettema T.J."/>
        </authorList>
    </citation>
    <scope>NUCLEOTIDE SEQUENCE</scope>
</reference>
<comment type="caution">
    <text evidence="1">The sequence shown here is derived from an EMBL/GenBank/DDBJ whole genome shotgun (WGS) entry which is preliminary data.</text>
</comment>
<organism evidence="1">
    <name type="scientific">marine sediment metagenome</name>
    <dbReference type="NCBI Taxonomy" id="412755"/>
    <lineage>
        <taxon>unclassified sequences</taxon>
        <taxon>metagenomes</taxon>
        <taxon>ecological metagenomes</taxon>
    </lineage>
</organism>
<dbReference type="EMBL" id="LAZR01001710">
    <property type="protein sequence ID" value="KKN40348.1"/>
    <property type="molecule type" value="Genomic_DNA"/>
</dbReference>
<proteinExistence type="predicted"/>
<dbReference type="AlphaFoldDB" id="A0A0F9TFX8"/>